<reference evidence="4" key="1">
    <citation type="submission" date="2022-10" db="EMBL/GenBank/DDBJ databases">
        <authorList>
            <person name="Byrne P K."/>
        </authorList>
    </citation>
    <scope>NUCLEOTIDE SEQUENCE</scope>
    <source>
        <strain evidence="4">IFO1815</strain>
    </source>
</reference>
<dbReference type="Gene3D" id="3.40.50.1820">
    <property type="entry name" value="alpha/beta hydrolase"/>
    <property type="match status" value="1"/>
</dbReference>
<proteinExistence type="inferred from homology"/>
<organism evidence="4 5">
    <name type="scientific">Saccharomyces mikatae IFO 1815</name>
    <dbReference type="NCBI Taxonomy" id="226126"/>
    <lineage>
        <taxon>Eukaryota</taxon>
        <taxon>Fungi</taxon>
        <taxon>Dikarya</taxon>
        <taxon>Ascomycota</taxon>
        <taxon>Saccharomycotina</taxon>
        <taxon>Saccharomycetes</taxon>
        <taxon>Saccharomycetales</taxon>
        <taxon>Saccharomycetaceae</taxon>
        <taxon>Saccharomyces</taxon>
    </lineage>
</organism>
<dbReference type="InterPro" id="IPR007751">
    <property type="entry name" value="DUF676_lipase-like"/>
</dbReference>
<dbReference type="PANTHER" id="PTHR12482:SF62">
    <property type="entry name" value="LIPASE ROG1-RELATED"/>
    <property type="match status" value="1"/>
</dbReference>
<evidence type="ECO:0000313" key="4">
    <source>
        <dbReference type="EMBL" id="CAI4039139.1"/>
    </source>
</evidence>
<dbReference type="GO" id="GO:0047372">
    <property type="term" value="F:monoacylglycerol lipase activity"/>
    <property type="evidence" value="ECO:0007669"/>
    <property type="project" value="TreeGrafter"/>
</dbReference>
<dbReference type="Pfam" id="PF05057">
    <property type="entry name" value="DUF676"/>
    <property type="match status" value="1"/>
</dbReference>
<evidence type="ECO:0000313" key="5">
    <source>
        <dbReference type="Proteomes" id="UP001161438"/>
    </source>
</evidence>
<accession>A0AA35NGR0</accession>
<keyword evidence="5" id="KW-1185">Reference proteome</keyword>
<dbReference type="GeneID" id="80918350"/>
<dbReference type="EMBL" id="OX365763">
    <property type="protein sequence ID" value="CAI4039139.1"/>
    <property type="molecule type" value="Genomic_DNA"/>
</dbReference>
<dbReference type="PIRSF" id="PIRSF005412">
    <property type="entry name" value="UCP005412_abhydr"/>
    <property type="match status" value="1"/>
</dbReference>
<evidence type="ECO:0000256" key="1">
    <source>
        <dbReference type="ARBA" id="ARBA00007920"/>
    </source>
</evidence>
<dbReference type="RefSeq" id="XP_056082254.1">
    <property type="nucleotide sequence ID" value="XM_056222577.1"/>
</dbReference>
<dbReference type="AlphaFoldDB" id="A0AA35NGR0"/>
<dbReference type="InterPro" id="IPR044294">
    <property type="entry name" value="Lipase-like"/>
</dbReference>
<evidence type="ECO:0000256" key="2">
    <source>
        <dbReference type="ARBA" id="ARBA00022963"/>
    </source>
</evidence>
<name>A0AA35NGR0_SACMI</name>
<dbReference type="Proteomes" id="UP001161438">
    <property type="component" value="Chromosome 7"/>
</dbReference>
<feature type="domain" description="DUF676" evidence="3">
    <location>
        <begin position="209"/>
        <end position="403"/>
    </location>
</feature>
<keyword evidence="2" id="KW-0442">Lipid degradation</keyword>
<keyword evidence="2" id="KW-0443">Lipid metabolism</keyword>
<protein>
    <recommendedName>
        <fullName evidence="3">DUF676 domain-containing protein</fullName>
    </recommendedName>
</protein>
<dbReference type="InterPro" id="IPR016445">
    <property type="entry name" value="Rog1_fam"/>
</dbReference>
<dbReference type="InterPro" id="IPR029058">
    <property type="entry name" value="AB_hydrolase_fold"/>
</dbReference>
<dbReference type="SUPFAM" id="SSF53474">
    <property type="entry name" value="alpha/beta-Hydrolases"/>
    <property type="match status" value="1"/>
</dbReference>
<gene>
    <name evidence="4" type="primary">SMKI07G1100</name>
    <name evidence="4" type="ORF">SMKI_07G1100</name>
</gene>
<dbReference type="GO" id="GO:0016042">
    <property type="term" value="P:lipid catabolic process"/>
    <property type="evidence" value="ECO:0007669"/>
    <property type="project" value="UniProtKB-KW"/>
</dbReference>
<sequence>MVSTVLCKSRSTKIGTNRNRVAFDMPLTQTNEILFHYKSAVKVGELERYVITYHLYEGEEIPLDLNLDSLWLKVRNMNPLSYRAAYLMGPFMLYCDVKTAEYHHSQKIVASVDYPKFEPNVQTQQDFIAELSVHNIRQNYVWIADVMSQILFTTNTNVTYEVTIGTTRESVENPHDLPSYLGSYSPKLTVNRLNTLDLWNLPVQITTPRKKKHLVILTHGLHSNVSTDLVYIMEQIYKAQKNYPSEQIVVKGYRGNVCQTEKGVKYLGTRLAEYIIQELYDESIHKISFVGHSLGGLIQAFTIAYIYEVYPWFFQKVKPINFITLASPLLGIVTDNPTYIKVLLSFGVIGKTGQDLGLENEAEMGKPLLYLLSGEPLTEILRRFKRRTVYANAINDGIVPLYTASLLFLDYNDILEQLQKLKENSRKSPLINNATTPENQDFFNKTFISPFTKVLSILAPQKFPTEDSSEIPKVSFFSSASSILLPPLPERAYIMDPDSRDPVIIHDKVYTEDDIPQSEFNIGDGFFDKKNILLQAFFAGEKERAKYRNLEETIARRWHTGMSWRKVVVALKPDAHNNIIVRRKFANAYGWPVIDHMINVHFSGDDDDEDNIHPTQVVEPFQNLAEEMGKCKKMESISPEYAWLDKVETNGVFDEGPTGMISTFGEIVEAFAKKGFSAVVERGNTSDDPNDEVLRFEEMNSDLVQ</sequence>
<dbReference type="PANTHER" id="PTHR12482">
    <property type="entry name" value="LIPASE ROG1-RELATED-RELATED"/>
    <property type="match status" value="1"/>
</dbReference>
<comment type="similarity">
    <text evidence="1">Belongs to the putative lipase ROG1 family.</text>
</comment>
<evidence type="ECO:0000259" key="3">
    <source>
        <dbReference type="Pfam" id="PF05057"/>
    </source>
</evidence>